<dbReference type="HOGENOM" id="CLU_2177868_0_0_2"/>
<dbReference type="Proteomes" id="UP000033072">
    <property type="component" value="Chromosome"/>
</dbReference>
<proteinExistence type="predicted"/>
<dbReference type="RefSeq" id="WP_048125162.1">
    <property type="nucleotide sequence ID" value="NZ_CP009515.1"/>
</dbReference>
<dbReference type="KEGG" id="mls:MSLAZ_1059"/>
<keyword evidence="1" id="KW-0812">Transmembrane</keyword>
<gene>
    <name evidence="2" type="ORF">MSLAZ_1059</name>
</gene>
<sequence length="106" mass="11463">MIMSLFTKVSRKNRELEQKKPGALSKGRIATLIGGALLMIGPASATDVNWSEITSVIDGFVGIVPSFAAMISAVMPIILVIALYTFIIKFWDKILGAIDNAFSGFR</sequence>
<name>A0A0E3WRF0_9EURY</name>
<dbReference type="EMBL" id="CP009515">
    <property type="protein sequence ID" value="AKB74320.1"/>
    <property type="molecule type" value="Genomic_DNA"/>
</dbReference>
<protein>
    <submittedName>
        <fullName evidence="2">Uncharacterized protein</fullName>
    </submittedName>
</protein>
<keyword evidence="3" id="KW-1185">Reference proteome</keyword>
<dbReference type="AlphaFoldDB" id="A0A0E3WRF0"/>
<keyword evidence="1" id="KW-0472">Membrane</keyword>
<evidence type="ECO:0000256" key="1">
    <source>
        <dbReference type="SAM" id="Phobius"/>
    </source>
</evidence>
<organism evidence="2 3">
    <name type="scientific">Methanosarcina lacustris Z-7289</name>
    <dbReference type="NCBI Taxonomy" id="1434111"/>
    <lineage>
        <taxon>Archaea</taxon>
        <taxon>Methanobacteriati</taxon>
        <taxon>Methanobacteriota</taxon>
        <taxon>Stenosarchaea group</taxon>
        <taxon>Methanomicrobia</taxon>
        <taxon>Methanosarcinales</taxon>
        <taxon>Methanosarcinaceae</taxon>
        <taxon>Methanosarcina</taxon>
    </lineage>
</organism>
<dbReference type="STRING" id="1434111.MSLAZ_1059"/>
<evidence type="ECO:0000313" key="3">
    <source>
        <dbReference type="Proteomes" id="UP000033072"/>
    </source>
</evidence>
<keyword evidence="1" id="KW-1133">Transmembrane helix</keyword>
<accession>A0A0E3WRF0</accession>
<reference evidence="2 3" key="1">
    <citation type="submission" date="2014-07" db="EMBL/GenBank/DDBJ databases">
        <title>Methanogenic archaea and the global carbon cycle.</title>
        <authorList>
            <person name="Henriksen J.R."/>
            <person name="Luke J."/>
            <person name="Reinhart S."/>
            <person name="Benedict M.N."/>
            <person name="Youngblut N.D."/>
            <person name="Metcalf M.E."/>
            <person name="Whitaker R.J."/>
            <person name="Metcalf W.W."/>
        </authorList>
    </citation>
    <scope>NUCLEOTIDE SEQUENCE [LARGE SCALE GENOMIC DNA]</scope>
    <source>
        <strain evidence="2 3">Z-7289</strain>
    </source>
</reference>
<feature type="transmembrane region" description="Helical" evidence="1">
    <location>
        <begin position="61"/>
        <end position="87"/>
    </location>
</feature>
<dbReference type="OrthoDB" id="126369at2157"/>
<dbReference type="PATRIC" id="fig|1434111.4.peg.1356"/>
<evidence type="ECO:0000313" key="2">
    <source>
        <dbReference type="EMBL" id="AKB74320.1"/>
    </source>
</evidence>
<dbReference type="GeneID" id="24805780"/>